<dbReference type="Proteomes" id="UP000070366">
    <property type="component" value="Unassembled WGS sequence"/>
</dbReference>
<gene>
    <name evidence="1" type="ORF">HMPREF3293_02161</name>
</gene>
<evidence type="ECO:0000313" key="1">
    <source>
        <dbReference type="EMBL" id="KXK64913.1"/>
    </source>
</evidence>
<sequence>MIFFNIMFLQYHNFQKELRLEPQFFFVLDFRKISFIIFFLHSLGRSFIIWMNVR</sequence>
<reference evidence="1 2" key="1">
    <citation type="submission" date="2016-02" db="EMBL/GenBank/DDBJ databases">
        <authorList>
            <person name="Wen L."/>
            <person name="He K."/>
            <person name="Yang H."/>
        </authorList>
    </citation>
    <scope>NUCLEOTIDE SEQUENCE [LARGE SCALE GENOMIC DNA]</scope>
    <source>
        <strain evidence="1 2">DSM 22607</strain>
    </source>
</reference>
<evidence type="ECO:0000313" key="2">
    <source>
        <dbReference type="Proteomes" id="UP000070366"/>
    </source>
</evidence>
<comment type="caution">
    <text evidence="1">The sequence shown here is derived from an EMBL/GenBank/DDBJ whole genome shotgun (WGS) entry which is preliminary data.</text>
</comment>
<name>A0A136Q2L1_9FIRM</name>
<proteinExistence type="predicted"/>
<dbReference type="AlphaFoldDB" id="A0A136Q2L1"/>
<protein>
    <submittedName>
        <fullName evidence="1">Uncharacterized protein</fullName>
    </submittedName>
</protein>
<organism evidence="1 2">
    <name type="scientific">Christensenella minuta</name>
    <dbReference type="NCBI Taxonomy" id="626937"/>
    <lineage>
        <taxon>Bacteria</taxon>
        <taxon>Bacillati</taxon>
        <taxon>Bacillota</taxon>
        <taxon>Clostridia</taxon>
        <taxon>Christensenellales</taxon>
        <taxon>Christensenellaceae</taxon>
        <taxon>Christensenella</taxon>
    </lineage>
</organism>
<dbReference type="STRING" id="626937.HMPREF3293_02161"/>
<keyword evidence="2" id="KW-1185">Reference proteome</keyword>
<dbReference type="EMBL" id="LSZW01000063">
    <property type="protein sequence ID" value="KXK64913.1"/>
    <property type="molecule type" value="Genomic_DNA"/>
</dbReference>
<accession>A0A136Q2L1</accession>